<proteinExistence type="predicted"/>
<protein>
    <recommendedName>
        <fullName evidence="3">Lipoprotein</fullName>
    </recommendedName>
</protein>
<name>A0ABY8B4N8_9BACL</name>
<dbReference type="RefSeq" id="WP_275060351.1">
    <property type="nucleotide sequence ID" value="NZ_CP109617.1"/>
</dbReference>
<organism evidence="1 2">
    <name type="scientific">Exiguobacterium profundum</name>
    <dbReference type="NCBI Taxonomy" id="307643"/>
    <lineage>
        <taxon>Bacteria</taxon>
        <taxon>Bacillati</taxon>
        <taxon>Bacillota</taxon>
        <taxon>Bacilli</taxon>
        <taxon>Bacillales</taxon>
        <taxon>Bacillales Family XII. Incertae Sedis</taxon>
        <taxon>Exiguobacterium</taxon>
    </lineage>
</organism>
<gene>
    <name evidence="1" type="ORF">OE059_03270</name>
</gene>
<dbReference type="Proteomes" id="UP001219957">
    <property type="component" value="Chromosome"/>
</dbReference>
<dbReference type="EMBL" id="CP109617">
    <property type="protein sequence ID" value="WED55892.1"/>
    <property type="molecule type" value="Genomic_DNA"/>
</dbReference>
<evidence type="ECO:0000313" key="2">
    <source>
        <dbReference type="Proteomes" id="UP001219957"/>
    </source>
</evidence>
<sequence>MKRRIAMLLTVIALLTTVIGCGKKEDGITIEDDSIEIFHNDSETDIEIEW</sequence>
<evidence type="ECO:0008006" key="3">
    <source>
        <dbReference type="Google" id="ProtNLM"/>
    </source>
</evidence>
<accession>A0ABY8B4N8</accession>
<dbReference type="PROSITE" id="PS51257">
    <property type="entry name" value="PROKAR_LIPOPROTEIN"/>
    <property type="match status" value="1"/>
</dbReference>
<keyword evidence="2" id="KW-1185">Reference proteome</keyword>
<evidence type="ECO:0000313" key="1">
    <source>
        <dbReference type="EMBL" id="WED55892.1"/>
    </source>
</evidence>
<reference evidence="1 2" key="1">
    <citation type="submission" date="2022-10" db="EMBL/GenBank/DDBJ databases">
        <title>Complete genome sequence of Exiguobacterium profundum TSS-3 isolated from an extremely saline-alkaline spring located in Ixtapa, Chiapas-Mexico.</title>
        <authorList>
            <person name="Rincon-Rosales R."/>
            <person name="Rogel M.A."/>
            <person name="Rincon-Molina C.I."/>
            <person name="Guerrero G."/>
            <person name="Manzano-Gomez L.A."/>
            <person name="Lopez-Lopez A."/>
            <person name="Rincon Molina F.A."/>
            <person name="Martinez-Romero E."/>
        </authorList>
    </citation>
    <scope>NUCLEOTIDE SEQUENCE [LARGE SCALE GENOMIC DNA]</scope>
    <source>
        <strain evidence="1 2">TSS-3</strain>
    </source>
</reference>